<dbReference type="AlphaFoldDB" id="A0A1I7NS14"/>
<gene>
    <name evidence="4" type="ORF">SAMN04488557_3138</name>
</gene>
<dbReference type="Gene3D" id="3.10.290.10">
    <property type="entry name" value="RNA-binding S4 domain"/>
    <property type="match status" value="1"/>
</dbReference>
<reference evidence="5" key="1">
    <citation type="submission" date="2016-10" db="EMBL/GenBank/DDBJ databases">
        <authorList>
            <person name="Varghese N."/>
            <person name="Submissions S."/>
        </authorList>
    </citation>
    <scope>NUCLEOTIDE SEQUENCE [LARGE SCALE GENOMIC DNA]</scope>
    <source>
        <strain evidence="5">DSM 1565</strain>
    </source>
</reference>
<keyword evidence="4" id="KW-0346">Stress response</keyword>
<dbReference type="SMART" id="SM00363">
    <property type="entry name" value="S4"/>
    <property type="match status" value="1"/>
</dbReference>
<evidence type="ECO:0000259" key="3">
    <source>
        <dbReference type="SMART" id="SM00363"/>
    </source>
</evidence>
<dbReference type="GO" id="GO:0003723">
    <property type="term" value="F:RNA binding"/>
    <property type="evidence" value="ECO:0007669"/>
    <property type="project" value="UniProtKB-KW"/>
</dbReference>
<dbReference type="CDD" id="cd00165">
    <property type="entry name" value="S4"/>
    <property type="match status" value="1"/>
</dbReference>
<dbReference type="InterPro" id="IPR036986">
    <property type="entry name" value="S4_RNA-bd_sf"/>
</dbReference>
<organism evidence="4 5">
    <name type="scientific">Hyphomicrobium facile</name>
    <dbReference type="NCBI Taxonomy" id="51670"/>
    <lineage>
        <taxon>Bacteria</taxon>
        <taxon>Pseudomonadati</taxon>
        <taxon>Pseudomonadota</taxon>
        <taxon>Alphaproteobacteria</taxon>
        <taxon>Hyphomicrobiales</taxon>
        <taxon>Hyphomicrobiaceae</taxon>
        <taxon>Hyphomicrobium</taxon>
    </lineage>
</organism>
<dbReference type="InterPro" id="IPR002942">
    <property type="entry name" value="S4_RNA-bd"/>
</dbReference>
<evidence type="ECO:0000256" key="1">
    <source>
        <dbReference type="PROSITE-ProRule" id="PRU00182"/>
    </source>
</evidence>
<evidence type="ECO:0000313" key="5">
    <source>
        <dbReference type="Proteomes" id="UP000199423"/>
    </source>
</evidence>
<name>A0A1I7NS14_9HYPH</name>
<proteinExistence type="predicted"/>
<dbReference type="Proteomes" id="UP000199423">
    <property type="component" value="Unassembled WGS sequence"/>
</dbReference>
<protein>
    <submittedName>
        <fullName evidence="4">Heat shock protein Hsp15</fullName>
    </submittedName>
</protein>
<keyword evidence="5" id="KW-1185">Reference proteome</keyword>
<evidence type="ECO:0000313" key="4">
    <source>
        <dbReference type="EMBL" id="SFV37388.1"/>
    </source>
</evidence>
<dbReference type="OrthoDB" id="9797176at2"/>
<dbReference type="SUPFAM" id="SSF55174">
    <property type="entry name" value="Alpha-L RNA-binding motif"/>
    <property type="match status" value="1"/>
</dbReference>
<evidence type="ECO:0000256" key="2">
    <source>
        <dbReference type="SAM" id="MobiDB-lite"/>
    </source>
</evidence>
<dbReference type="Pfam" id="PF01479">
    <property type="entry name" value="S4"/>
    <property type="match status" value="1"/>
</dbReference>
<dbReference type="RefSeq" id="WP_092868656.1">
    <property type="nucleotide sequence ID" value="NZ_FPCH01000003.1"/>
</dbReference>
<dbReference type="STRING" id="51670.SAMN04488557_3138"/>
<dbReference type="PROSITE" id="PS50889">
    <property type="entry name" value="S4"/>
    <property type="match status" value="1"/>
</dbReference>
<sequence>MPDAAPGSVQRIDQWLWFARIAKSRTLAQALIERGKVRVNREKVYKTATIVRPGDVLTLSLGPRVLSIEILGIGTRRGPASEAVTLYRDLTPAPQRTTSTTEGENERTEADPQQALRSEGSGRPTKLERRQLDKLRGRR</sequence>
<feature type="region of interest" description="Disordered" evidence="2">
    <location>
        <begin position="86"/>
        <end position="139"/>
    </location>
</feature>
<accession>A0A1I7NS14</accession>
<dbReference type="EMBL" id="FPCH01000003">
    <property type="protein sequence ID" value="SFV37388.1"/>
    <property type="molecule type" value="Genomic_DNA"/>
</dbReference>
<feature type="compositionally biased region" description="Basic and acidic residues" evidence="2">
    <location>
        <begin position="125"/>
        <end position="139"/>
    </location>
</feature>
<feature type="domain" description="RNA-binding S4" evidence="3">
    <location>
        <begin position="10"/>
        <end position="74"/>
    </location>
</feature>
<keyword evidence="1" id="KW-0694">RNA-binding</keyword>